<feature type="region of interest" description="Disordered" evidence="5">
    <location>
        <begin position="1"/>
        <end position="30"/>
    </location>
</feature>
<dbReference type="PROSITE" id="PS51999">
    <property type="entry name" value="ZF_GRF"/>
    <property type="match status" value="1"/>
</dbReference>
<comment type="caution">
    <text evidence="8">The sequence shown here is derived from an EMBL/GenBank/DDBJ whole genome shotgun (WGS) entry which is preliminary data.</text>
</comment>
<dbReference type="Pfam" id="PF06839">
    <property type="entry name" value="Zn_ribbon_GRF"/>
    <property type="match status" value="1"/>
</dbReference>
<dbReference type="OrthoDB" id="662982at2759"/>
<feature type="domain" description="GRF-type" evidence="7">
    <location>
        <begin position="35"/>
        <end position="75"/>
    </location>
</feature>
<keyword evidence="9" id="KW-1185">Reference proteome</keyword>
<dbReference type="Proteomes" id="UP001151287">
    <property type="component" value="Unassembled WGS sequence"/>
</dbReference>
<keyword evidence="6" id="KW-0812">Transmembrane</keyword>
<evidence type="ECO:0000259" key="7">
    <source>
        <dbReference type="PROSITE" id="PS51999"/>
    </source>
</evidence>
<dbReference type="PANTHER" id="PTHR33680:SF7">
    <property type="entry name" value="OS02G0474200 PROTEIN"/>
    <property type="match status" value="1"/>
</dbReference>
<evidence type="ECO:0000256" key="5">
    <source>
        <dbReference type="SAM" id="MobiDB-lite"/>
    </source>
</evidence>
<evidence type="ECO:0000256" key="6">
    <source>
        <dbReference type="SAM" id="Phobius"/>
    </source>
</evidence>
<proteinExistence type="predicted"/>
<keyword evidence="6" id="KW-0472">Membrane</keyword>
<evidence type="ECO:0000256" key="4">
    <source>
        <dbReference type="PROSITE-ProRule" id="PRU01343"/>
    </source>
</evidence>
<feature type="compositionally biased region" description="Polar residues" evidence="5">
    <location>
        <begin position="8"/>
        <end position="24"/>
    </location>
</feature>
<keyword evidence="3" id="KW-0862">Zinc</keyword>
<evidence type="ECO:0000313" key="8">
    <source>
        <dbReference type="EMBL" id="KAJ1701619.1"/>
    </source>
</evidence>
<evidence type="ECO:0000256" key="3">
    <source>
        <dbReference type="ARBA" id="ARBA00022833"/>
    </source>
</evidence>
<keyword evidence="2 4" id="KW-0863">Zinc-finger</keyword>
<accession>A0A9Q0CWS4</accession>
<organism evidence="8 9">
    <name type="scientific">Rhynchospora breviuscula</name>
    <dbReference type="NCBI Taxonomy" id="2022672"/>
    <lineage>
        <taxon>Eukaryota</taxon>
        <taxon>Viridiplantae</taxon>
        <taxon>Streptophyta</taxon>
        <taxon>Embryophyta</taxon>
        <taxon>Tracheophyta</taxon>
        <taxon>Spermatophyta</taxon>
        <taxon>Magnoliopsida</taxon>
        <taxon>Liliopsida</taxon>
        <taxon>Poales</taxon>
        <taxon>Cyperaceae</taxon>
        <taxon>Cyperoideae</taxon>
        <taxon>Rhynchosporeae</taxon>
        <taxon>Rhynchospora</taxon>
    </lineage>
</organism>
<dbReference type="GO" id="GO:0008270">
    <property type="term" value="F:zinc ion binding"/>
    <property type="evidence" value="ECO:0007669"/>
    <property type="project" value="UniProtKB-KW"/>
</dbReference>
<gene>
    <name evidence="8" type="ORF">LUZ63_001398</name>
</gene>
<evidence type="ECO:0000256" key="1">
    <source>
        <dbReference type="ARBA" id="ARBA00022723"/>
    </source>
</evidence>
<evidence type="ECO:0000256" key="2">
    <source>
        <dbReference type="ARBA" id="ARBA00022771"/>
    </source>
</evidence>
<reference evidence="8" key="1">
    <citation type="journal article" date="2022" name="Cell">
        <title>Repeat-based holocentromeres influence genome architecture and karyotype evolution.</title>
        <authorList>
            <person name="Hofstatter P.G."/>
            <person name="Thangavel G."/>
            <person name="Lux T."/>
            <person name="Neumann P."/>
            <person name="Vondrak T."/>
            <person name="Novak P."/>
            <person name="Zhang M."/>
            <person name="Costa L."/>
            <person name="Castellani M."/>
            <person name="Scott A."/>
            <person name="Toegelov H."/>
            <person name="Fuchs J."/>
            <person name="Mata-Sucre Y."/>
            <person name="Dias Y."/>
            <person name="Vanzela A.L.L."/>
            <person name="Huettel B."/>
            <person name="Almeida C.C.S."/>
            <person name="Simkova H."/>
            <person name="Souza G."/>
            <person name="Pedrosa-Harand A."/>
            <person name="Macas J."/>
            <person name="Mayer K.F.X."/>
            <person name="Houben A."/>
            <person name="Marques A."/>
        </authorList>
    </citation>
    <scope>NUCLEOTIDE SEQUENCE</scope>
    <source>
        <strain evidence="8">RhyBre1mFocal</strain>
    </source>
</reference>
<keyword evidence="6" id="KW-1133">Transmembrane helix</keyword>
<name>A0A9Q0CWS4_9POAL</name>
<feature type="transmembrane region" description="Helical" evidence="6">
    <location>
        <begin position="140"/>
        <end position="160"/>
    </location>
</feature>
<dbReference type="AlphaFoldDB" id="A0A9Q0CWS4"/>
<dbReference type="EMBL" id="JAMQYH010000001">
    <property type="protein sequence ID" value="KAJ1701619.1"/>
    <property type="molecule type" value="Genomic_DNA"/>
</dbReference>
<dbReference type="InterPro" id="IPR010666">
    <property type="entry name" value="Znf_GRF"/>
</dbReference>
<evidence type="ECO:0000313" key="9">
    <source>
        <dbReference type="Proteomes" id="UP001151287"/>
    </source>
</evidence>
<keyword evidence="1" id="KW-0479">Metal-binding</keyword>
<protein>
    <recommendedName>
        <fullName evidence="7">GRF-type domain-containing protein</fullName>
    </recommendedName>
</protein>
<sequence>MHPRSSRSETLSHSVSSSIGPQTSGRERLPVVPYPDCGVAVKRFVSRTEGNPGRPFYKCVNMISKCNFWKWENEYLVYLRNANVVIPSIESELVQFFGTLESQLVKLRDELKNKCEDDKRQFEALFASLDNINIKLYNHMYVIIALLVVVIGLLIVVIGIHK</sequence>
<dbReference type="PANTHER" id="PTHR33680">
    <property type="entry name" value="OS07G0190500 PROTEIN"/>
    <property type="match status" value="1"/>
</dbReference>